<keyword evidence="2" id="KW-1185">Reference proteome</keyword>
<reference evidence="1 2" key="1">
    <citation type="submission" date="2024-01" db="EMBL/GenBank/DDBJ databases">
        <title>The genomes of 5 underutilized Papilionoideae crops provide insights into root nodulation and disease resistanc.</title>
        <authorList>
            <person name="Yuan L."/>
        </authorList>
    </citation>
    <scope>NUCLEOTIDE SEQUENCE [LARGE SCALE GENOMIC DNA]</scope>
    <source>
        <strain evidence="1">ZHUSHIDOU_FW_LH</strain>
        <tissue evidence="1">Leaf</tissue>
    </source>
</reference>
<dbReference type="Proteomes" id="UP001372338">
    <property type="component" value="Unassembled WGS sequence"/>
</dbReference>
<sequence length="93" mass="10898">MLITPYPSPSATFLQPLHSYMKLSCAKMEEERRVEEQTVCTPSPDLKSCAHHRQLLLCRQHEAPPPVTKGVAKWLIRKMKYKERSYMVDLEPW</sequence>
<gene>
    <name evidence="1" type="ORF">RIF29_29661</name>
</gene>
<evidence type="ECO:0000313" key="2">
    <source>
        <dbReference type="Proteomes" id="UP001372338"/>
    </source>
</evidence>
<comment type="caution">
    <text evidence="1">The sequence shown here is derived from an EMBL/GenBank/DDBJ whole genome shotgun (WGS) entry which is preliminary data.</text>
</comment>
<dbReference type="EMBL" id="JAYWIO010000006">
    <property type="protein sequence ID" value="KAK7256223.1"/>
    <property type="molecule type" value="Genomic_DNA"/>
</dbReference>
<protein>
    <submittedName>
        <fullName evidence="1">Uncharacterized protein</fullName>
    </submittedName>
</protein>
<evidence type="ECO:0000313" key="1">
    <source>
        <dbReference type="EMBL" id="KAK7256223.1"/>
    </source>
</evidence>
<organism evidence="1 2">
    <name type="scientific">Crotalaria pallida</name>
    <name type="common">Smooth rattlebox</name>
    <name type="synonym">Crotalaria striata</name>
    <dbReference type="NCBI Taxonomy" id="3830"/>
    <lineage>
        <taxon>Eukaryota</taxon>
        <taxon>Viridiplantae</taxon>
        <taxon>Streptophyta</taxon>
        <taxon>Embryophyta</taxon>
        <taxon>Tracheophyta</taxon>
        <taxon>Spermatophyta</taxon>
        <taxon>Magnoliopsida</taxon>
        <taxon>eudicotyledons</taxon>
        <taxon>Gunneridae</taxon>
        <taxon>Pentapetalae</taxon>
        <taxon>rosids</taxon>
        <taxon>fabids</taxon>
        <taxon>Fabales</taxon>
        <taxon>Fabaceae</taxon>
        <taxon>Papilionoideae</taxon>
        <taxon>50 kb inversion clade</taxon>
        <taxon>genistoids sensu lato</taxon>
        <taxon>core genistoids</taxon>
        <taxon>Crotalarieae</taxon>
        <taxon>Crotalaria</taxon>
    </lineage>
</organism>
<name>A0AAN9HU40_CROPI</name>
<dbReference type="AlphaFoldDB" id="A0AAN9HU40"/>
<accession>A0AAN9HU40</accession>
<proteinExistence type="predicted"/>